<dbReference type="EMBL" id="MJMN01000002">
    <property type="protein sequence ID" value="OMG92683.1"/>
    <property type="molecule type" value="Genomic_DNA"/>
</dbReference>
<reference evidence="2 3" key="1">
    <citation type="submission" date="2016-09" db="EMBL/GenBank/DDBJ databases">
        <title>Phylogenomics of Achromobacter.</title>
        <authorList>
            <person name="Jeukens J."/>
            <person name="Freschi L."/>
            <person name="Vincent A.T."/>
            <person name="Emond-Rheault J.-G."/>
            <person name="Kukavica-Ibrulj I."/>
            <person name="Charette S.J."/>
            <person name="Levesque R.C."/>
        </authorList>
    </citation>
    <scope>NUCLEOTIDE SEQUENCE [LARGE SCALE GENOMIC DNA]</scope>
    <source>
        <strain evidence="2 3">AUS488</strain>
    </source>
</reference>
<feature type="transmembrane region" description="Helical" evidence="1">
    <location>
        <begin position="76"/>
        <end position="95"/>
    </location>
</feature>
<keyword evidence="1" id="KW-0472">Membrane</keyword>
<keyword evidence="1" id="KW-1133">Transmembrane helix</keyword>
<organism evidence="2 3">
    <name type="scientific">Alcaligenes xylosoxydans xylosoxydans</name>
    <name type="common">Achromobacter xylosoxidans</name>
    <dbReference type="NCBI Taxonomy" id="85698"/>
    <lineage>
        <taxon>Bacteria</taxon>
        <taxon>Pseudomonadati</taxon>
        <taxon>Pseudomonadota</taxon>
        <taxon>Betaproteobacteria</taxon>
        <taxon>Burkholderiales</taxon>
        <taxon>Alcaligenaceae</taxon>
        <taxon>Achromobacter</taxon>
    </lineage>
</organism>
<protein>
    <submittedName>
        <fullName evidence="2">Uncharacterized protein</fullName>
    </submittedName>
</protein>
<feature type="transmembrane region" description="Helical" evidence="1">
    <location>
        <begin position="101"/>
        <end position="120"/>
    </location>
</feature>
<keyword evidence="1" id="KW-0812">Transmembrane</keyword>
<dbReference type="Proteomes" id="UP000187251">
    <property type="component" value="Unassembled WGS sequence"/>
</dbReference>
<proteinExistence type="predicted"/>
<name>A0A1R1JZY0_ALCXX</name>
<dbReference type="AlphaFoldDB" id="A0A1R1JZY0"/>
<gene>
    <name evidence="2" type="ORF">BIZ92_08445</name>
</gene>
<evidence type="ECO:0000256" key="1">
    <source>
        <dbReference type="SAM" id="Phobius"/>
    </source>
</evidence>
<evidence type="ECO:0000313" key="3">
    <source>
        <dbReference type="Proteomes" id="UP000187251"/>
    </source>
</evidence>
<accession>A0A1R1JZY0</accession>
<feature type="transmembrane region" description="Helical" evidence="1">
    <location>
        <begin position="38"/>
        <end position="64"/>
    </location>
</feature>
<comment type="caution">
    <text evidence="2">The sequence shown here is derived from an EMBL/GenBank/DDBJ whole genome shotgun (WGS) entry which is preliminary data.</text>
</comment>
<sequence length="137" mass="14455">MNRFPPTLPRLIAARLLWYAGVAALAIMALASPTQFSVAAVLSAIAIYIPLSMLGLPLIAWLALRRASDARPLALAPAWPAWLAGAAGIALLAAYHLSTLLALAEAGVLLLLVAVDLALARIESARLLERFPADRRG</sequence>
<dbReference type="RefSeq" id="WP_076409463.1">
    <property type="nucleotide sequence ID" value="NZ_AP028040.1"/>
</dbReference>
<feature type="transmembrane region" description="Helical" evidence="1">
    <location>
        <begin position="12"/>
        <end position="32"/>
    </location>
</feature>
<evidence type="ECO:0000313" key="2">
    <source>
        <dbReference type="EMBL" id="OMG92683.1"/>
    </source>
</evidence>